<dbReference type="EMBL" id="NAJQ01000169">
    <property type="protein sequence ID" value="TKA76241.1"/>
    <property type="molecule type" value="Genomic_DNA"/>
</dbReference>
<sequence length="147" mass="16582">MAHAVTLWPFLLFGVIEPALLIWAYAILLQDPKSYYLGQVPHSILADASFKPQAELVVLLLGNVYLLLALLAVVCIWTSHRRVAIFYLLAVAVADLGHIYAIYRVWGETFWDLNQWNDMMWGNVGVSAFLHVNRLATVLGLFGRGRK</sequence>
<dbReference type="PANTHER" id="PTHR37019">
    <property type="entry name" value="CHROMOSOME 1, WHOLE GENOME SHOTGUN SEQUENCE"/>
    <property type="match status" value="1"/>
</dbReference>
<feature type="transmembrane region" description="Helical" evidence="1">
    <location>
        <begin position="56"/>
        <end position="77"/>
    </location>
</feature>
<dbReference type="STRING" id="329884.A0A4U0XIU7"/>
<evidence type="ECO:0000313" key="3">
    <source>
        <dbReference type="EMBL" id="TKA76241.1"/>
    </source>
</evidence>
<keyword evidence="1" id="KW-0812">Transmembrane</keyword>
<keyword evidence="1" id="KW-1133">Transmembrane helix</keyword>
<feature type="transmembrane region" description="Helical" evidence="1">
    <location>
        <begin position="84"/>
        <end position="103"/>
    </location>
</feature>
<organism evidence="3 4">
    <name type="scientific">Friedmanniomyces simplex</name>
    <dbReference type="NCBI Taxonomy" id="329884"/>
    <lineage>
        <taxon>Eukaryota</taxon>
        <taxon>Fungi</taxon>
        <taxon>Dikarya</taxon>
        <taxon>Ascomycota</taxon>
        <taxon>Pezizomycotina</taxon>
        <taxon>Dothideomycetes</taxon>
        <taxon>Dothideomycetidae</taxon>
        <taxon>Mycosphaerellales</taxon>
        <taxon>Teratosphaeriaceae</taxon>
        <taxon>Friedmanniomyces</taxon>
    </lineage>
</organism>
<evidence type="ECO:0000256" key="1">
    <source>
        <dbReference type="SAM" id="Phobius"/>
    </source>
</evidence>
<feature type="domain" description="DUF7704" evidence="2">
    <location>
        <begin position="3"/>
        <end position="144"/>
    </location>
</feature>
<keyword evidence="1" id="KW-0472">Membrane</keyword>
<keyword evidence="4" id="KW-1185">Reference proteome</keyword>
<gene>
    <name evidence="3" type="ORF">B0A55_06388</name>
</gene>
<dbReference type="Proteomes" id="UP000309340">
    <property type="component" value="Unassembled WGS sequence"/>
</dbReference>
<comment type="caution">
    <text evidence="3">The sequence shown here is derived from an EMBL/GenBank/DDBJ whole genome shotgun (WGS) entry which is preliminary data.</text>
</comment>
<accession>A0A4U0XIU7</accession>
<name>A0A4U0XIU7_9PEZI</name>
<evidence type="ECO:0000313" key="4">
    <source>
        <dbReference type="Proteomes" id="UP000309340"/>
    </source>
</evidence>
<dbReference type="OrthoDB" id="2937326at2759"/>
<feature type="transmembrane region" description="Helical" evidence="1">
    <location>
        <begin position="123"/>
        <end position="142"/>
    </location>
</feature>
<evidence type="ECO:0000259" key="2">
    <source>
        <dbReference type="Pfam" id="PF24803"/>
    </source>
</evidence>
<dbReference type="Pfam" id="PF24803">
    <property type="entry name" value="DUF7704"/>
    <property type="match status" value="1"/>
</dbReference>
<dbReference type="AlphaFoldDB" id="A0A4U0XIU7"/>
<dbReference type="PANTHER" id="PTHR37019:SF2">
    <property type="entry name" value="EXPERA DOMAIN-CONTAINING PROTEIN"/>
    <property type="match status" value="1"/>
</dbReference>
<reference evidence="3 4" key="1">
    <citation type="submission" date="2017-03" db="EMBL/GenBank/DDBJ databases">
        <title>Genomes of endolithic fungi from Antarctica.</title>
        <authorList>
            <person name="Coleine C."/>
            <person name="Masonjones S."/>
            <person name="Stajich J.E."/>
        </authorList>
    </citation>
    <scope>NUCLEOTIDE SEQUENCE [LARGE SCALE GENOMIC DNA]</scope>
    <source>
        <strain evidence="3 4">CCFEE 5184</strain>
    </source>
</reference>
<protein>
    <recommendedName>
        <fullName evidence="2">DUF7704 domain-containing protein</fullName>
    </recommendedName>
</protein>
<dbReference type="InterPro" id="IPR056121">
    <property type="entry name" value="DUF7704"/>
</dbReference>
<feature type="transmembrane region" description="Helical" evidence="1">
    <location>
        <begin position="7"/>
        <end position="28"/>
    </location>
</feature>
<proteinExistence type="predicted"/>